<dbReference type="EMBL" id="AGYT01000026">
    <property type="protein sequence ID" value="ENY98730.1"/>
    <property type="molecule type" value="Genomic_DNA"/>
</dbReference>
<dbReference type="Proteomes" id="UP000013097">
    <property type="component" value="Unassembled WGS sequence"/>
</dbReference>
<proteinExistence type="predicted"/>
<evidence type="ECO:0000313" key="1">
    <source>
        <dbReference type="EMBL" id="ENY98730.1"/>
    </source>
</evidence>
<reference evidence="1 2" key="1">
    <citation type="submission" date="2013-01" db="EMBL/GenBank/DDBJ databases">
        <title>The Genome Sequence of Clostridium colicanis 209318.</title>
        <authorList>
            <consortium name="The Broad Institute Genome Sequencing Platform"/>
            <person name="Earl A."/>
            <person name="Ward D."/>
            <person name="Feldgarden M."/>
            <person name="Gevers D."/>
            <person name="Courvalin P."/>
            <person name="Lambert T."/>
            <person name="Walker B."/>
            <person name="Young S.K."/>
            <person name="Zeng Q."/>
            <person name="Gargeya S."/>
            <person name="Fitzgerald M."/>
            <person name="Haas B."/>
            <person name="Abouelleil A."/>
            <person name="Alvarado L."/>
            <person name="Arachchi H.M."/>
            <person name="Berlin A.M."/>
            <person name="Chapman S.B."/>
            <person name="Dewar J."/>
            <person name="Goldberg J."/>
            <person name="Griggs A."/>
            <person name="Gujja S."/>
            <person name="Hansen M."/>
            <person name="Howarth C."/>
            <person name="Imamovic A."/>
            <person name="Larimer J."/>
            <person name="McCowan C."/>
            <person name="Murphy C."/>
            <person name="Neiman D."/>
            <person name="Pearson M."/>
            <person name="Priest M."/>
            <person name="Roberts A."/>
            <person name="Saif S."/>
            <person name="Shea T."/>
            <person name="Sisk P."/>
            <person name="Sykes S."/>
            <person name="Wortman J."/>
            <person name="Nusbaum C."/>
            <person name="Birren B."/>
        </authorList>
    </citation>
    <scope>NUCLEOTIDE SEQUENCE [LARGE SCALE GENOMIC DNA]</scope>
    <source>
        <strain evidence="1 2">209318</strain>
    </source>
</reference>
<dbReference type="eggNOG" id="ENOG5032Y79">
    <property type="taxonomic scope" value="Bacteria"/>
</dbReference>
<accession>N9W6V7</accession>
<dbReference type="RefSeq" id="WP_002599728.1">
    <property type="nucleotide sequence ID" value="NZ_KB850960.1"/>
</dbReference>
<gene>
    <name evidence="1" type="ORF">HMPREF1092_03288</name>
</gene>
<evidence type="ECO:0008006" key="3">
    <source>
        <dbReference type="Google" id="ProtNLM"/>
    </source>
</evidence>
<dbReference type="AlphaFoldDB" id="N9W6V7"/>
<protein>
    <recommendedName>
        <fullName evidence="3">Phage protein</fullName>
    </recommendedName>
</protein>
<sequence>MKMGIRTPSLKKSFKARTTGRAKRAIKSSINPAYGKKGMGWIHDPKKAAYNKVYNKTTVSFGELLDFNIETKAKEEKIVKKATNEFGLIRYYGLTDWWTNELTEVDRNLILESKSNIREEIYIQEKPGSRYNDENFIEIKDFEFLNDILINMYNEYTTAKKIALKIEELIFRDIEDDYIISLHFTLTNLMDFYYRNRDKDDSLDRAIFFGYKDIEFSNIFAKEFYSKYGEVMPVNKAYEQIGIILERKKKYIEAIRICEKGKSEGWSNDFDKRINRIKSKISKNK</sequence>
<dbReference type="PATRIC" id="fig|999411.4.peg.3202"/>
<dbReference type="HOGENOM" id="CLU_975590_0_0_9"/>
<organism evidence="1 2">
    <name type="scientific">Clostridium thermobutyricum</name>
    <dbReference type="NCBI Taxonomy" id="29372"/>
    <lineage>
        <taxon>Bacteria</taxon>
        <taxon>Bacillati</taxon>
        <taxon>Bacillota</taxon>
        <taxon>Clostridia</taxon>
        <taxon>Eubacteriales</taxon>
        <taxon>Clostridiaceae</taxon>
        <taxon>Clostridium</taxon>
    </lineage>
</organism>
<evidence type="ECO:0000313" key="2">
    <source>
        <dbReference type="Proteomes" id="UP000013097"/>
    </source>
</evidence>
<keyword evidence="2" id="KW-1185">Reference proteome</keyword>
<name>N9W6V7_9CLOT</name>
<comment type="caution">
    <text evidence="1">The sequence shown here is derived from an EMBL/GenBank/DDBJ whole genome shotgun (WGS) entry which is preliminary data.</text>
</comment>